<sequence>MKAWQVASLAKKEGEKMTTSKDIETEIENLLIGKLDSETMSEFRRLLEKFELEVFDEGKERGMDEEAREPREPPSRDEDG</sequence>
<evidence type="ECO:0000256" key="1">
    <source>
        <dbReference type="SAM" id="MobiDB-lite"/>
    </source>
</evidence>
<proteinExistence type="predicted"/>
<dbReference type="KEGG" id="flt:Sv326_1331"/>
<keyword evidence="2" id="KW-0614">Plasmid</keyword>
<protein>
    <submittedName>
        <fullName evidence="2">Uncharacterized protein</fullName>
    </submittedName>
</protein>
<evidence type="ECO:0000313" key="2">
    <source>
        <dbReference type="EMBL" id="QLJ53506.1"/>
    </source>
</evidence>
<evidence type="ECO:0000313" key="3">
    <source>
        <dbReference type="Proteomes" id="UP000510821"/>
    </source>
</evidence>
<dbReference type="AlphaFoldDB" id="A0A7D5XMD7"/>
<organism evidence="2 3">
    <name type="scientific">Fermentimicrarchaeum limneticum</name>
    <dbReference type="NCBI Taxonomy" id="2795018"/>
    <lineage>
        <taxon>Archaea</taxon>
        <taxon>Candidatus Micrarchaeota</taxon>
        <taxon>Candidatus Fermentimicrarchaeales</taxon>
        <taxon>Candidatus Fermentimicrarchaeaceae</taxon>
        <taxon>Candidatus Fermentimicrarchaeum</taxon>
    </lineage>
</organism>
<gene>
    <name evidence="2" type="ORF">Sv326_1331</name>
</gene>
<name>A0A7D5XMD7_FERL1</name>
<feature type="region of interest" description="Disordered" evidence="1">
    <location>
        <begin position="56"/>
        <end position="80"/>
    </location>
</feature>
<accession>A0A7D5XMD7</accession>
<dbReference type="EMBL" id="CP058999">
    <property type="protein sequence ID" value="QLJ53506.1"/>
    <property type="molecule type" value="Genomic_DNA"/>
</dbReference>
<reference evidence="3" key="1">
    <citation type="submission" date="2020-07" db="EMBL/GenBank/DDBJ databases">
        <title>Metabolic diversity and evolutionary history of the archaeal phylum ###Micrarchaeota### uncovered from a freshwater lake metagenome.</title>
        <authorList>
            <person name="Kadnikov V.V."/>
            <person name="Savvichev A.S."/>
            <person name="Mardanov A.V."/>
            <person name="Beletsky A.V."/>
            <person name="Chupakov A.V."/>
            <person name="Kokryatskaya N.M."/>
            <person name="Pimenov N.V."/>
            <person name="Ravin N.V."/>
        </authorList>
    </citation>
    <scope>NUCLEOTIDE SEQUENCE [LARGE SCALE GENOMIC DNA]</scope>
    <source>
        <plasmid evidence="3">psv326-1</plasmid>
    </source>
</reference>
<dbReference type="Proteomes" id="UP000510821">
    <property type="component" value="Plasmid pSv326-1"/>
</dbReference>
<geneLocation type="plasmid" evidence="3">
    <name>psv326-1</name>
</geneLocation>